<comment type="caution">
    <text evidence="1">The sequence shown here is derived from an EMBL/GenBank/DDBJ whole genome shotgun (WGS) entry which is preliminary data.</text>
</comment>
<dbReference type="EMBL" id="JASMQC010000050">
    <property type="protein sequence ID" value="KAK1929301.1"/>
    <property type="molecule type" value="Genomic_DNA"/>
</dbReference>
<proteinExistence type="predicted"/>
<keyword evidence="2" id="KW-1185">Reference proteome</keyword>
<dbReference type="Proteomes" id="UP001259832">
    <property type="component" value="Unassembled WGS sequence"/>
</dbReference>
<sequence length="63" mass="7342">MNSGMSIRSYAATTMARTYHTGYEQAVQNEIEETEGATDMMLFPIFVRHVDITLRCDWLYYVL</sequence>
<name>A0AAD9LAI7_9STRA</name>
<protein>
    <submittedName>
        <fullName evidence="1">Uncharacterized protein</fullName>
    </submittedName>
</protein>
<evidence type="ECO:0000313" key="2">
    <source>
        <dbReference type="Proteomes" id="UP001259832"/>
    </source>
</evidence>
<dbReference type="AlphaFoldDB" id="A0AAD9LAI7"/>
<reference evidence="1" key="1">
    <citation type="submission" date="2023-08" db="EMBL/GenBank/DDBJ databases">
        <title>Reference Genome Resource for the Citrus Pathogen Phytophthora citrophthora.</title>
        <authorList>
            <person name="Moller H."/>
            <person name="Coetzee B."/>
            <person name="Rose L.J."/>
            <person name="Van Niekerk J.M."/>
        </authorList>
    </citation>
    <scope>NUCLEOTIDE SEQUENCE</scope>
    <source>
        <strain evidence="1">STE-U-9442</strain>
    </source>
</reference>
<accession>A0AAD9LAI7</accession>
<organism evidence="1 2">
    <name type="scientific">Phytophthora citrophthora</name>
    <dbReference type="NCBI Taxonomy" id="4793"/>
    <lineage>
        <taxon>Eukaryota</taxon>
        <taxon>Sar</taxon>
        <taxon>Stramenopiles</taxon>
        <taxon>Oomycota</taxon>
        <taxon>Peronosporomycetes</taxon>
        <taxon>Peronosporales</taxon>
        <taxon>Peronosporaceae</taxon>
        <taxon>Phytophthora</taxon>
    </lineage>
</organism>
<evidence type="ECO:0000313" key="1">
    <source>
        <dbReference type="EMBL" id="KAK1929301.1"/>
    </source>
</evidence>
<gene>
    <name evidence="1" type="ORF">P3T76_015253</name>
</gene>